<comment type="catalytic activity">
    <reaction evidence="4">
        <text>deamido-NAD(+) + L-glutamine + ATP + H2O = L-glutamate + AMP + diphosphate + NAD(+) + H(+)</text>
        <dbReference type="Rhea" id="RHEA:24384"/>
        <dbReference type="ChEBI" id="CHEBI:15377"/>
        <dbReference type="ChEBI" id="CHEBI:15378"/>
        <dbReference type="ChEBI" id="CHEBI:29985"/>
        <dbReference type="ChEBI" id="CHEBI:30616"/>
        <dbReference type="ChEBI" id="CHEBI:33019"/>
        <dbReference type="ChEBI" id="CHEBI:57540"/>
        <dbReference type="ChEBI" id="CHEBI:58359"/>
        <dbReference type="ChEBI" id="CHEBI:58437"/>
        <dbReference type="ChEBI" id="CHEBI:456215"/>
        <dbReference type="EC" id="6.3.5.1"/>
    </reaction>
</comment>
<proteinExistence type="inferred from homology"/>
<dbReference type="InterPro" id="IPR003694">
    <property type="entry name" value="NAD_synthase"/>
</dbReference>
<organism evidence="6 7">
    <name type="scientific">Bifidobacterium animalis subsp. lactis</name>
    <name type="common">Bifidobacterium lactis</name>
    <dbReference type="NCBI Taxonomy" id="302911"/>
    <lineage>
        <taxon>Bacteria</taxon>
        <taxon>Bacillati</taxon>
        <taxon>Actinomycetota</taxon>
        <taxon>Actinomycetes</taxon>
        <taxon>Bifidobacteriales</taxon>
        <taxon>Bifidobacteriaceae</taxon>
        <taxon>Bifidobacterium</taxon>
    </lineage>
</organism>
<keyword evidence="3 4" id="KW-0436">Ligase</keyword>
<dbReference type="GO" id="GO:0005737">
    <property type="term" value="C:cytoplasm"/>
    <property type="evidence" value="ECO:0007669"/>
    <property type="project" value="InterPro"/>
</dbReference>
<dbReference type="InterPro" id="IPR014445">
    <property type="entry name" value="Gln-dep_NAD_synthase"/>
</dbReference>
<name>A0A8B3RGJ7_BIFAN</name>
<dbReference type="PIRSF" id="PIRSF006630">
    <property type="entry name" value="NADS_GAT"/>
    <property type="match status" value="1"/>
</dbReference>
<gene>
    <name evidence="6" type="ORF">PG2011B_1602</name>
</gene>
<keyword evidence="4" id="KW-0067">ATP-binding</keyword>
<dbReference type="UniPathway" id="UPA00253">
    <property type="reaction ID" value="UER00334"/>
</dbReference>
<comment type="similarity">
    <text evidence="2 4">In the C-terminal section; belongs to the NAD synthetase family.</text>
</comment>
<evidence type="ECO:0000256" key="1">
    <source>
        <dbReference type="ARBA" id="ARBA00005188"/>
    </source>
</evidence>
<dbReference type="RefSeq" id="WP_202975859.1">
    <property type="nucleotide sequence ID" value="NZ_RSCO01000037.1"/>
</dbReference>
<comment type="pathway">
    <text evidence="1 4">Cofactor biosynthesis; NAD(+) biosynthesis; NAD(+) from deamido-NAD(+) (L-Gln route): step 1/1.</text>
</comment>
<sequence>MIMNNGFVPVATASPRTRVADPMANAELCCDAIVRAANAGAKVVALPEVVLTSYIADDMLYHDIVLDTAEEALAHLVAETAKLDVVFSVGLPLCVNGKIYNTLAICHAGEIMGVIPKTYIPTYGVDFEGRWFSSGPADVTYITVAGQEHVPFGSHQVFRCRQMPQLCLGYEICEDIWSPDPPSIHLALAGATIICNGSASNASLEKDLYRRSLISGQSARLLCCYAYCSSGQGDSTGDVTVGGQEIIAENGSILAQAEPFGDGFAIADVDVESLWGARRGMSSFHVEPTPQYADYHETMFDMTIPDHPLMRPVSKQPFIPADEKMRADCCSLAVTMQAHGLAARVGAQNADHLVIDTTNSSVTNTALAMLAVARFYDLERPAVPDMYVAISQDVQNGQSANVKLIEQLADALGLPLATLASAQAAQQDTAQSSPEHPVLDIQELIGDTSWLIVNPSDMTQLALGLVQFPFDLGRQYGINSQIAHTFVPVILRQYAQECAEGNLQTLLGAICDADDELHIPEHDTVSMSESAELGPAIVEDFYLDGFLRAQYRPAKTFALAKQAFAGEYGEHELLVWMKAFYERFFGSQFLRHSLPDGPRIGSAGLDLRDGFMMPTYAQSTLWMNEVDALLNAAAK</sequence>
<dbReference type="GO" id="GO:0009435">
    <property type="term" value="P:NAD+ biosynthetic process"/>
    <property type="evidence" value="ECO:0007669"/>
    <property type="project" value="UniProtKB-UniRule"/>
</dbReference>
<accession>A0A8B3RGJ7</accession>
<feature type="domain" description="CN hydrolase" evidence="5">
    <location>
        <begin position="8"/>
        <end position="271"/>
    </location>
</feature>
<comment type="caution">
    <text evidence="6">The sequence shown here is derived from an EMBL/GenBank/DDBJ whole genome shotgun (WGS) entry which is preliminary data.</text>
</comment>
<evidence type="ECO:0000259" key="5">
    <source>
        <dbReference type="PROSITE" id="PS50263"/>
    </source>
</evidence>
<dbReference type="GO" id="GO:0005524">
    <property type="term" value="F:ATP binding"/>
    <property type="evidence" value="ECO:0007669"/>
    <property type="project" value="UniProtKB-UniRule"/>
</dbReference>
<reference evidence="6 7" key="1">
    <citation type="journal article" date="2019" name="Appl. Environ. Microbiol.">
        <title>Dissecting the evolutionary development of the Bifidobacterium animalis species through comparative genomics analyses.</title>
        <authorList>
            <person name="Lugli G.A."/>
            <person name="Mancino W."/>
            <person name="Milani C."/>
            <person name="Duranti S."/>
            <person name="Mancabelli L."/>
            <person name="Napoli S."/>
            <person name="Mangifesta M."/>
            <person name="Viappiani A."/>
            <person name="Anzalone R."/>
            <person name="Longhi G."/>
            <person name="van Sinderen D."/>
            <person name="Ventura M."/>
            <person name="Turroni F."/>
        </authorList>
    </citation>
    <scope>NUCLEOTIDE SEQUENCE [LARGE SCALE GENOMIC DNA]</scope>
    <source>
        <strain evidence="6 7">2011B</strain>
    </source>
</reference>
<evidence type="ECO:0000313" key="7">
    <source>
        <dbReference type="Proteomes" id="UP000293613"/>
    </source>
</evidence>
<evidence type="ECO:0000313" key="6">
    <source>
        <dbReference type="EMBL" id="RYM92231.1"/>
    </source>
</evidence>
<dbReference type="CDD" id="cd07570">
    <property type="entry name" value="GAT_Gln-NAD-synth"/>
    <property type="match status" value="1"/>
</dbReference>
<dbReference type="GO" id="GO:0004359">
    <property type="term" value="F:glutaminase activity"/>
    <property type="evidence" value="ECO:0007669"/>
    <property type="project" value="InterPro"/>
</dbReference>
<dbReference type="InterPro" id="IPR036526">
    <property type="entry name" value="C-N_Hydrolase_sf"/>
</dbReference>
<dbReference type="EC" id="6.3.5.1" evidence="4"/>
<dbReference type="EMBL" id="RSCO01000037">
    <property type="protein sequence ID" value="RYM92231.1"/>
    <property type="molecule type" value="Genomic_DNA"/>
</dbReference>
<dbReference type="Gene3D" id="1.10.10.1140">
    <property type="entry name" value="Glutamine-dependent NAD+ synthetase, C-terminal domain"/>
    <property type="match status" value="1"/>
</dbReference>
<dbReference type="GO" id="GO:0003952">
    <property type="term" value="F:NAD+ synthase (glutamine-hydrolyzing) activity"/>
    <property type="evidence" value="ECO:0007669"/>
    <property type="project" value="UniProtKB-UniRule"/>
</dbReference>
<dbReference type="AlphaFoldDB" id="A0A8B3RGJ7"/>
<dbReference type="Proteomes" id="UP000293613">
    <property type="component" value="Unassembled WGS sequence"/>
</dbReference>
<keyword evidence="4" id="KW-0547">Nucleotide-binding</keyword>
<keyword evidence="4" id="KW-0520">NAD</keyword>
<evidence type="ECO:0000256" key="3">
    <source>
        <dbReference type="ARBA" id="ARBA00022598"/>
    </source>
</evidence>
<protein>
    <recommendedName>
        <fullName evidence="4">Glutamine-dependent NAD(+) synthetase</fullName>
        <ecNumber evidence="4">6.3.5.1</ecNumber>
    </recommendedName>
    <alternativeName>
        <fullName evidence="4">NAD(+) synthase [glutamine-hydrolyzing]</fullName>
    </alternativeName>
</protein>
<dbReference type="PROSITE" id="PS50263">
    <property type="entry name" value="CN_HYDROLASE"/>
    <property type="match status" value="1"/>
</dbReference>
<dbReference type="PANTHER" id="PTHR23090:SF9">
    <property type="entry name" value="GLUTAMINE-DEPENDENT NAD(+) SYNTHETASE"/>
    <property type="match status" value="1"/>
</dbReference>
<dbReference type="InterPro" id="IPR041856">
    <property type="entry name" value="NAD+_synth_C"/>
</dbReference>
<dbReference type="Pfam" id="PF00795">
    <property type="entry name" value="CN_hydrolase"/>
    <property type="match status" value="1"/>
</dbReference>
<dbReference type="InterPro" id="IPR003010">
    <property type="entry name" value="C-N_Hydrolase"/>
</dbReference>
<evidence type="ECO:0000256" key="4">
    <source>
        <dbReference type="PIRNR" id="PIRNR006630"/>
    </source>
</evidence>
<dbReference type="PANTHER" id="PTHR23090">
    <property type="entry name" value="NH 3 /GLUTAMINE-DEPENDENT NAD + SYNTHETASE"/>
    <property type="match status" value="1"/>
</dbReference>
<dbReference type="SUPFAM" id="SSF56317">
    <property type="entry name" value="Carbon-nitrogen hydrolase"/>
    <property type="match status" value="1"/>
</dbReference>
<evidence type="ECO:0000256" key="2">
    <source>
        <dbReference type="ARBA" id="ARBA00007145"/>
    </source>
</evidence>
<dbReference type="Gene3D" id="3.60.110.10">
    <property type="entry name" value="Carbon-nitrogen hydrolase"/>
    <property type="match status" value="1"/>
</dbReference>